<accession>A0A2T2WUE2</accession>
<evidence type="ECO:0000256" key="4">
    <source>
        <dbReference type="ARBA" id="ARBA00022692"/>
    </source>
</evidence>
<dbReference type="PANTHER" id="PTHR30607:SF2">
    <property type="entry name" value="POTASSIUM-TRANSPORTING ATPASE POTASSIUM-BINDING SUBUNIT"/>
    <property type="match status" value="1"/>
</dbReference>
<feature type="transmembrane region" description="Helical" evidence="9">
    <location>
        <begin position="375"/>
        <end position="398"/>
    </location>
</feature>
<protein>
    <recommendedName>
        <fullName evidence="9">Potassium-transporting ATPase potassium-binding subunit</fullName>
    </recommendedName>
    <alternativeName>
        <fullName evidence="9">ATP phosphohydrolase [potassium-transporting] A chain</fullName>
    </alternativeName>
    <alternativeName>
        <fullName evidence="9">Potassium-binding and translocating subunit A</fullName>
    </alternativeName>
    <alternativeName>
        <fullName evidence="9">Potassium-translocating ATPase A chain</fullName>
    </alternativeName>
</protein>
<gene>
    <name evidence="9" type="primary">kdpA</name>
    <name evidence="10" type="ORF">C7B43_16005</name>
</gene>
<comment type="subunit">
    <text evidence="9">The system is composed of three essential subunits: KdpA, KdpB and KdpC.</text>
</comment>
<keyword evidence="6 9" id="KW-1133">Transmembrane helix</keyword>
<dbReference type="AlphaFoldDB" id="A0A2T2WUE2"/>
<evidence type="ECO:0000313" key="10">
    <source>
        <dbReference type="EMBL" id="PSR25854.1"/>
    </source>
</evidence>
<evidence type="ECO:0000256" key="7">
    <source>
        <dbReference type="ARBA" id="ARBA00023065"/>
    </source>
</evidence>
<dbReference type="InterPro" id="IPR004623">
    <property type="entry name" value="KdpA"/>
</dbReference>
<comment type="similarity">
    <text evidence="9">Belongs to the KdpA family.</text>
</comment>
<keyword evidence="8 9" id="KW-0472">Membrane</keyword>
<keyword evidence="3 9" id="KW-0633">Potassium transport</keyword>
<dbReference type="NCBIfam" id="TIGR00680">
    <property type="entry name" value="kdpA"/>
    <property type="match status" value="1"/>
</dbReference>
<keyword evidence="1 9" id="KW-0813">Transport</keyword>
<feature type="transmembrane region" description="Helical" evidence="9">
    <location>
        <begin position="255"/>
        <end position="274"/>
    </location>
</feature>
<feature type="transmembrane region" description="Helical" evidence="9">
    <location>
        <begin position="176"/>
        <end position="195"/>
    </location>
</feature>
<evidence type="ECO:0000256" key="1">
    <source>
        <dbReference type="ARBA" id="ARBA00022448"/>
    </source>
</evidence>
<comment type="subcellular location">
    <subcellularLocation>
        <location evidence="9">Cell membrane</location>
        <topology evidence="9">Multi-pass membrane protein</topology>
    </subcellularLocation>
</comment>
<proteinExistence type="inferred from homology"/>
<keyword evidence="10" id="KW-0378">Hydrolase</keyword>
<dbReference type="EMBL" id="PXYT01000049">
    <property type="protein sequence ID" value="PSR25854.1"/>
    <property type="molecule type" value="Genomic_DNA"/>
</dbReference>
<reference evidence="10 11" key="1">
    <citation type="journal article" date="2014" name="BMC Genomics">
        <title>Comparison of environmental and isolate Sulfobacillus genomes reveals diverse carbon, sulfur, nitrogen, and hydrogen metabolisms.</title>
        <authorList>
            <person name="Justice N.B."/>
            <person name="Norman A."/>
            <person name="Brown C.T."/>
            <person name="Singh A."/>
            <person name="Thomas B.C."/>
            <person name="Banfield J.F."/>
        </authorList>
    </citation>
    <scope>NUCLEOTIDE SEQUENCE [LARGE SCALE GENOMIC DNA]</scope>
    <source>
        <strain evidence="10">AMDSBA1</strain>
    </source>
</reference>
<dbReference type="PANTHER" id="PTHR30607">
    <property type="entry name" value="POTASSIUM-TRANSPORTING ATPASE A CHAIN"/>
    <property type="match status" value="1"/>
</dbReference>
<dbReference type="HAMAP" id="MF_00275">
    <property type="entry name" value="KdpA"/>
    <property type="match status" value="1"/>
</dbReference>
<evidence type="ECO:0000256" key="8">
    <source>
        <dbReference type="ARBA" id="ARBA00023136"/>
    </source>
</evidence>
<dbReference type="GO" id="GO:0016787">
    <property type="term" value="F:hydrolase activity"/>
    <property type="evidence" value="ECO:0007669"/>
    <property type="project" value="UniProtKB-KW"/>
</dbReference>
<name>A0A2T2WUE2_9FIRM</name>
<keyword evidence="5 9" id="KW-0630">Potassium</keyword>
<feature type="transmembrane region" description="Helical" evidence="9">
    <location>
        <begin position="482"/>
        <end position="506"/>
    </location>
</feature>
<dbReference type="GO" id="GO:0005886">
    <property type="term" value="C:plasma membrane"/>
    <property type="evidence" value="ECO:0007669"/>
    <property type="project" value="UniProtKB-SubCell"/>
</dbReference>
<organism evidence="10 11">
    <name type="scientific">Sulfobacillus benefaciens</name>
    <dbReference type="NCBI Taxonomy" id="453960"/>
    <lineage>
        <taxon>Bacteria</taxon>
        <taxon>Bacillati</taxon>
        <taxon>Bacillota</taxon>
        <taxon>Clostridia</taxon>
        <taxon>Eubacteriales</taxon>
        <taxon>Clostridiales Family XVII. Incertae Sedis</taxon>
        <taxon>Sulfobacillus</taxon>
    </lineage>
</organism>
<evidence type="ECO:0000256" key="3">
    <source>
        <dbReference type="ARBA" id="ARBA00022538"/>
    </source>
</evidence>
<keyword evidence="7 9" id="KW-0406">Ion transport</keyword>
<evidence type="ECO:0000256" key="2">
    <source>
        <dbReference type="ARBA" id="ARBA00022475"/>
    </source>
</evidence>
<evidence type="ECO:0000256" key="9">
    <source>
        <dbReference type="HAMAP-Rule" id="MF_00275"/>
    </source>
</evidence>
<feature type="transmembrane region" description="Helical" evidence="9">
    <location>
        <begin position="6"/>
        <end position="28"/>
    </location>
</feature>
<evidence type="ECO:0000313" key="11">
    <source>
        <dbReference type="Proteomes" id="UP000242699"/>
    </source>
</evidence>
<dbReference type="GO" id="GO:0008556">
    <property type="term" value="F:P-type potassium transmembrane transporter activity"/>
    <property type="evidence" value="ECO:0007669"/>
    <property type="project" value="InterPro"/>
</dbReference>
<dbReference type="Proteomes" id="UP000242699">
    <property type="component" value="Unassembled WGS sequence"/>
</dbReference>
<feature type="transmembrane region" description="Helical" evidence="9">
    <location>
        <begin position="419"/>
        <end position="439"/>
    </location>
</feature>
<dbReference type="PIRSF" id="PIRSF001294">
    <property type="entry name" value="K_ATPaseA"/>
    <property type="match status" value="1"/>
</dbReference>
<feature type="transmembrane region" description="Helical" evidence="9">
    <location>
        <begin position="527"/>
        <end position="551"/>
    </location>
</feature>
<comment type="function">
    <text evidence="9">Part of the high-affinity ATP-driven potassium transport (or Kdp) system, which catalyzes the hydrolysis of ATP coupled with the electrogenic transport of potassium into the cytoplasm. This subunit binds the extracellular potassium ions and delivers the ions to the membrane domain of KdpB through an intramembrane tunnel.</text>
</comment>
<dbReference type="GO" id="GO:0030955">
    <property type="term" value="F:potassium ion binding"/>
    <property type="evidence" value="ECO:0007669"/>
    <property type="project" value="UniProtKB-UniRule"/>
</dbReference>
<sequence length="570" mass="60945">MTVPGVLGILVFVVVLILIAKPIGLYLYAVYDLRKTWLDPLMRPLERLVYRISGVNEDREMRWTEYFLAILAFNLIGFVVLYVLLRIQAALPFNPAHMKDLGPHLSFNTAVSFMTNTNWQAYGGESTMSYFSQAMLMVQQFLSPITGMGMILAFIRGLSRRNANTLGNFWVDLTRTLLWVSLPFAFVAALVLIALGNPQNWGPYITAHTLQGGTQIIAQGPVGMMNAIMQLGDNGGGFFNMNAGHPYETASAASLMFQLILGFSIPVGLTYYFGKVVKDTRQGWTILGAMLAMFLAGTLIMYHAEAVGNPLLAHLGIHGPNMEGKEVRFGPALSSLFETSTTAVSWGSTAAANDSLTPVGGLVTLFNMMSGEVIIGAWGVGLLGMLAFAILAVFLAGLMVGRTPEYLGKKIQSYEVKMAVLALIVPTFVILGLSAWAVVSKGGLAGIYNPGPHGLSEVLYAFSSGVGNNGSAFGGLDAASPFYTWTVGLAMLFGRFAMYIPALAIAGSLVRKQAVPESAGTFPTHGVLFAALLIATVIIVGALVFFPALALGPLAEHFALWSGHLFGGGA</sequence>
<keyword evidence="4 9" id="KW-0812">Transmembrane</keyword>
<feature type="transmembrane region" description="Helical" evidence="9">
    <location>
        <begin position="286"/>
        <end position="304"/>
    </location>
</feature>
<evidence type="ECO:0000256" key="6">
    <source>
        <dbReference type="ARBA" id="ARBA00022989"/>
    </source>
</evidence>
<feature type="transmembrane region" description="Helical" evidence="9">
    <location>
        <begin position="66"/>
        <end position="85"/>
    </location>
</feature>
<feature type="transmembrane region" description="Helical" evidence="9">
    <location>
        <begin position="134"/>
        <end position="155"/>
    </location>
</feature>
<evidence type="ECO:0000256" key="5">
    <source>
        <dbReference type="ARBA" id="ARBA00022958"/>
    </source>
</evidence>
<comment type="caution">
    <text evidence="10">The sequence shown here is derived from an EMBL/GenBank/DDBJ whole genome shotgun (WGS) entry which is preliminary data.</text>
</comment>
<dbReference type="Pfam" id="PF03814">
    <property type="entry name" value="KdpA"/>
    <property type="match status" value="1"/>
</dbReference>
<keyword evidence="2 9" id="KW-1003">Cell membrane</keyword>